<dbReference type="EMBL" id="CAMAPF010000945">
    <property type="protein sequence ID" value="CAH9126877.1"/>
    <property type="molecule type" value="Genomic_DNA"/>
</dbReference>
<sequence>MSSSSGCLEASCDYFSPSADSLEGWVHAVLGNAVDERWGRFIVIIWSLWKQRNLAEWKEEFQGAAVVSWAADSMLKSWEDAQKLKVTARQVPASANTTWQKPQQGHIKINIDTAVNEMGRTRVWEWVTRNGRGTFIKAVN</sequence>
<comment type="caution">
    <text evidence="1">The sequence shown here is derived from an EMBL/GenBank/DDBJ whole genome shotgun (WGS) entry which is preliminary data.</text>
</comment>
<keyword evidence="2" id="KW-1185">Reference proteome</keyword>
<dbReference type="Proteomes" id="UP001152523">
    <property type="component" value="Unassembled WGS sequence"/>
</dbReference>
<organism evidence="1 2">
    <name type="scientific">Cuscuta epithymum</name>
    <dbReference type="NCBI Taxonomy" id="186058"/>
    <lineage>
        <taxon>Eukaryota</taxon>
        <taxon>Viridiplantae</taxon>
        <taxon>Streptophyta</taxon>
        <taxon>Embryophyta</taxon>
        <taxon>Tracheophyta</taxon>
        <taxon>Spermatophyta</taxon>
        <taxon>Magnoliopsida</taxon>
        <taxon>eudicotyledons</taxon>
        <taxon>Gunneridae</taxon>
        <taxon>Pentapetalae</taxon>
        <taxon>asterids</taxon>
        <taxon>lamiids</taxon>
        <taxon>Solanales</taxon>
        <taxon>Convolvulaceae</taxon>
        <taxon>Cuscuteae</taxon>
        <taxon>Cuscuta</taxon>
        <taxon>Cuscuta subgen. Cuscuta</taxon>
    </lineage>
</organism>
<gene>
    <name evidence="1" type="ORF">CEPIT_LOCUS27881</name>
</gene>
<name>A0AAV0EUC2_9ASTE</name>
<evidence type="ECO:0000313" key="2">
    <source>
        <dbReference type="Proteomes" id="UP001152523"/>
    </source>
</evidence>
<accession>A0AAV0EUC2</accession>
<reference evidence="1" key="1">
    <citation type="submission" date="2022-07" db="EMBL/GenBank/DDBJ databases">
        <authorList>
            <person name="Macas J."/>
            <person name="Novak P."/>
            <person name="Neumann P."/>
        </authorList>
    </citation>
    <scope>NUCLEOTIDE SEQUENCE</scope>
</reference>
<proteinExistence type="predicted"/>
<protein>
    <submittedName>
        <fullName evidence="1">Uncharacterized protein</fullName>
    </submittedName>
</protein>
<evidence type="ECO:0000313" key="1">
    <source>
        <dbReference type="EMBL" id="CAH9126877.1"/>
    </source>
</evidence>
<dbReference type="AlphaFoldDB" id="A0AAV0EUC2"/>